<evidence type="ECO:0000256" key="2">
    <source>
        <dbReference type="ARBA" id="ARBA00023015"/>
    </source>
</evidence>
<dbReference type="Gramene" id="Pp3c8_10910V3.2">
    <property type="protein sequence ID" value="Pp3c8_10910V3.2"/>
    <property type="gene ID" value="Pp3c8_10910"/>
</dbReference>
<protein>
    <recommendedName>
        <fullName evidence="8">Myb-like domain-containing protein</fullName>
    </recommendedName>
</protein>
<evidence type="ECO:0000259" key="8">
    <source>
        <dbReference type="PROSITE" id="PS50090"/>
    </source>
</evidence>
<keyword evidence="2" id="KW-0805">Transcription regulation</keyword>
<dbReference type="GeneID" id="112285575"/>
<evidence type="ECO:0000256" key="1">
    <source>
        <dbReference type="ARBA" id="ARBA00004123"/>
    </source>
</evidence>
<dbReference type="Gene3D" id="1.10.10.60">
    <property type="entry name" value="Homeodomain-like"/>
    <property type="match status" value="3"/>
</dbReference>
<proteinExistence type="predicted"/>
<reference evidence="9 10" key="2">
    <citation type="journal article" date="2018" name="Plant J.">
        <title>The Physcomitrella patens chromosome-scale assembly reveals moss genome structure and evolution.</title>
        <authorList>
            <person name="Lang D."/>
            <person name="Ullrich K.K."/>
            <person name="Murat F."/>
            <person name="Fuchs J."/>
            <person name="Jenkins J."/>
            <person name="Haas F.B."/>
            <person name="Piednoel M."/>
            <person name="Gundlach H."/>
            <person name="Van Bel M."/>
            <person name="Meyberg R."/>
            <person name="Vives C."/>
            <person name="Morata J."/>
            <person name="Symeonidi A."/>
            <person name="Hiss M."/>
            <person name="Muchero W."/>
            <person name="Kamisugi Y."/>
            <person name="Saleh O."/>
            <person name="Blanc G."/>
            <person name="Decker E.L."/>
            <person name="van Gessel N."/>
            <person name="Grimwood J."/>
            <person name="Hayes R.D."/>
            <person name="Graham S.W."/>
            <person name="Gunter L.E."/>
            <person name="McDaniel S.F."/>
            <person name="Hoernstein S.N.W."/>
            <person name="Larsson A."/>
            <person name="Li F.W."/>
            <person name="Perroud P.F."/>
            <person name="Phillips J."/>
            <person name="Ranjan P."/>
            <person name="Rokshar D.S."/>
            <person name="Rothfels C.J."/>
            <person name="Schneider L."/>
            <person name="Shu S."/>
            <person name="Stevenson D.W."/>
            <person name="Thummler F."/>
            <person name="Tillich M."/>
            <person name="Villarreal Aguilar J.C."/>
            <person name="Widiez T."/>
            <person name="Wong G.K."/>
            <person name="Wymore A."/>
            <person name="Zhang Y."/>
            <person name="Zimmer A.D."/>
            <person name="Quatrano R.S."/>
            <person name="Mayer K.F.X."/>
            <person name="Goodstein D."/>
            <person name="Casacuberta J.M."/>
            <person name="Vandepoele K."/>
            <person name="Reski R."/>
            <person name="Cuming A.C."/>
            <person name="Tuskan G.A."/>
            <person name="Maumus F."/>
            <person name="Salse J."/>
            <person name="Schmutz J."/>
            <person name="Rensing S.A."/>
        </authorList>
    </citation>
    <scope>NUCLEOTIDE SEQUENCE [LARGE SCALE GENOMIC DNA]</scope>
    <source>
        <strain evidence="9 10">cv. Gransden 2004</strain>
    </source>
</reference>
<feature type="region of interest" description="Disordered" evidence="7">
    <location>
        <begin position="1"/>
        <end position="24"/>
    </location>
</feature>
<dbReference type="GO" id="GO:0005634">
    <property type="term" value="C:nucleus"/>
    <property type="evidence" value="ECO:0007669"/>
    <property type="project" value="UniProtKB-SubCell"/>
</dbReference>
<sequence length="783" mass="88106">MSSPDAAPVAPSEESCCSQDITATESDLVTTGKSLKGVKRDISGMDDAEDDASPIKKMKASPGLRSIHATTTIMNPQARSEECDSTIASLKSSLRNANEELERWKQAFIDNSILPSGTTPDPAAVVQVIQKLQASEVQLQEQLLTARRREGALLVKLGNTEHEILGLKSTVRSLKRQSKWPLSSVARSLLPKPANFDEVSRLKKELKPAEKITMEVPDITASIYIRPQNMRSNVLNAEFPADLTENSGAACEVLEDKEDDGLQLMYVPFPSTKKKLGSSRKYLIAKEEAEGEEAKKNWMDSEVETLISLRWELEPDFLKNAYKQGVDMWSQLQARMSSAIPGFTRSGLACQRKFNSLIKQHKKDVLDVKEGKHHTWDRHARKFYDSLDRCWHTNGTVMKHVTANSMHVNHSDSDTALTNGNKEENLRMSVKEDEGEEAKKNWLDSEAETMVSLRWEMEPEFVGNAYKTGEDMWSKLQMRMVSLIPGFQRSGLACQRKFNALIKQHKKDILELKESGRERYNYRFYDILDRWWHTNGTVMKHVTASPNDSESLGNPEHLTEYLDDASNKLLREGDEGEEGKKNWADSEVETLIGLRKEMDSEFVKNWKKQGGNMWSKLRSRMLSLYPGFTRSPLACKRKFNTLVRHHKKYMHILAASGEEPLNFKHHDLLVQWLHNNRTSLRCSTATASASASASDSDLNQLTTGDPTVASESQRDVCKPNKAESSIIPYVVGIQYGINVPGSLSNVIEPSSDVNEKDKPSMLLAKLDGEIDPFMDSLKPTVSI</sequence>
<keyword evidence="3" id="KW-0238">DNA-binding</keyword>
<dbReference type="EnsemblPlants" id="Pp3c8_10910V3.2">
    <property type="protein sequence ID" value="Pp3c8_10910V3.2"/>
    <property type="gene ID" value="Pp3c8_10910"/>
</dbReference>
<dbReference type="SMART" id="SM00717">
    <property type="entry name" value="SANT"/>
    <property type="match status" value="2"/>
</dbReference>
<dbReference type="GO" id="GO:0003677">
    <property type="term" value="F:DNA binding"/>
    <property type="evidence" value="ECO:0007669"/>
    <property type="project" value="UniProtKB-KW"/>
</dbReference>
<reference evidence="9 10" key="1">
    <citation type="journal article" date="2008" name="Science">
        <title>The Physcomitrella genome reveals evolutionary insights into the conquest of land by plants.</title>
        <authorList>
            <person name="Rensing S."/>
            <person name="Lang D."/>
            <person name="Zimmer A."/>
            <person name="Terry A."/>
            <person name="Salamov A."/>
            <person name="Shapiro H."/>
            <person name="Nishiyama T."/>
            <person name="Perroud P.-F."/>
            <person name="Lindquist E."/>
            <person name="Kamisugi Y."/>
            <person name="Tanahashi T."/>
            <person name="Sakakibara K."/>
            <person name="Fujita T."/>
            <person name="Oishi K."/>
            <person name="Shin-I T."/>
            <person name="Kuroki Y."/>
            <person name="Toyoda A."/>
            <person name="Suzuki Y."/>
            <person name="Hashimoto A."/>
            <person name="Yamaguchi K."/>
            <person name="Sugano A."/>
            <person name="Kohara Y."/>
            <person name="Fujiyama A."/>
            <person name="Anterola A."/>
            <person name="Aoki S."/>
            <person name="Ashton N."/>
            <person name="Barbazuk W.B."/>
            <person name="Barker E."/>
            <person name="Bennetzen J."/>
            <person name="Bezanilla M."/>
            <person name="Blankenship R."/>
            <person name="Cho S.H."/>
            <person name="Dutcher S."/>
            <person name="Estelle M."/>
            <person name="Fawcett J.A."/>
            <person name="Gundlach H."/>
            <person name="Hanada K."/>
            <person name="Heyl A."/>
            <person name="Hicks K.A."/>
            <person name="Hugh J."/>
            <person name="Lohr M."/>
            <person name="Mayer K."/>
            <person name="Melkozernov A."/>
            <person name="Murata T."/>
            <person name="Nelson D."/>
            <person name="Pils B."/>
            <person name="Prigge M."/>
            <person name="Reiss B."/>
            <person name="Renner T."/>
            <person name="Rombauts S."/>
            <person name="Rushton P."/>
            <person name="Sanderfoot A."/>
            <person name="Schween G."/>
            <person name="Shiu S.-H."/>
            <person name="Stueber K."/>
            <person name="Theodoulou F.L."/>
            <person name="Tu H."/>
            <person name="Van de Peer Y."/>
            <person name="Verrier P.J."/>
            <person name="Waters E."/>
            <person name="Wood A."/>
            <person name="Yang L."/>
            <person name="Cove D."/>
            <person name="Cuming A."/>
            <person name="Hasebe M."/>
            <person name="Lucas S."/>
            <person name="Mishler D.B."/>
            <person name="Reski R."/>
            <person name="Grigoriev I."/>
            <person name="Quatrano R.S."/>
            <person name="Boore J.L."/>
        </authorList>
    </citation>
    <scope>NUCLEOTIDE SEQUENCE [LARGE SCALE GENOMIC DNA]</scope>
    <source>
        <strain evidence="9 10">cv. Gransden 2004</strain>
    </source>
</reference>
<keyword evidence="10" id="KW-1185">Reference proteome</keyword>
<dbReference type="GO" id="GO:0010468">
    <property type="term" value="P:regulation of gene expression"/>
    <property type="evidence" value="ECO:0007669"/>
    <property type="project" value="UniProtKB-ARBA"/>
</dbReference>
<evidence type="ECO:0000256" key="5">
    <source>
        <dbReference type="ARBA" id="ARBA00023242"/>
    </source>
</evidence>
<dbReference type="Proteomes" id="UP000006727">
    <property type="component" value="Chromosome 8"/>
</dbReference>
<organism evidence="9 10">
    <name type="scientific">Physcomitrium patens</name>
    <name type="common">Spreading-leaved earth moss</name>
    <name type="synonym">Physcomitrella patens</name>
    <dbReference type="NCBI Taxonomy" id="3218"/>
    <lineage>
        <taxon>Eukaryota</taxon>
        <taxon>Viridiplantae</taxon>
        <taxon>Streptophyta</taxon>
        <taxon>Embryophyta</taxon>
        <taxon>Bryophyta</taxon>
        <taxon>Bryophytina</taxon>
        <taxon>Bryopsida</taxon>
        <taxon>Funariidae</taxon>
        <taxon>Funariales</taxon>
        <taxon>Funariaceae</taxon>
        <taxon>Physcomitrium</taxon>
    </lineage>
</organism>
<evidence type="ECO:0000256" key="6">
    <source>
        <dbReference type="SAM" id="Coils"/>
    </source>
</evidence>
<accession>A0A7I4EAP5</accession>
<keyword evidence="6" id="KW-0175">Coiled coil</keyword>
<dbReference type="PANTHER" id="PTHR21654">
    <property type="entry name" value="FI21293P1"/>
    <property type="match status" value="1"/>
</dbReference>
<dbReference type="InterPro" id="IPR001005">
    <property type="entry name" value="SANT/Myb"/>
</dbReference>
<keyword evidence="4" id="KW-0804">Transcription</keyword>
<evidence type="ECO:0000313" key="10">
    <source>
        <dbReference type="Proteomes" id="UP000006727"/>
    </source>
</evidence>
<dbReference type="SMR" id="A0A7I4EAP5"/>
<dbReference type="RefSeq" id="XP_024382267.1">
    <property type="nucleotide sequence ID" value="XM_024526499.2"/>
</dbReference>
<comment type="subcellular location">
    <subcellularLocation>
        <location evidence="1">Nucleus</location>
    </subcellularLocation>
</comment>
<feature type="coiled-coil region" evidence="6">
    <location>
        <begin position="87"/>
        <end position="149"/>
    </location>
</feature>
<dbReference type="Pfam" id="PF13837">
    <property type="entry name" value="Myb_DNA-bind_4"/>
    <property type="match status" value="2"/>
</dbReference>
<reference evidence="9" key="3">
    <citation type="submission" date="2020-12" db="UniProtKB">
        <authorList>
            <consortium name="EnsemblPlants"/>
        </authorList>
    </citation>
    <scope>IDENTIFICATION</scope>
</reference>
<feature type="region of interest" description="Disordered" evidence="7">
    <location>
        <begin position="693"/>
        <end position="714"/>
    </location>
</feature>
<feature type="domain" description="Myb-like" evidence="8">
    <location>
        <begin position="575"/>
        <end position="643"/>
    </location>
</feature>
<evidence type="ECO:0000256" key="3">
    <source>
        <dbReference type="ARBA" id="ARBA00023125"/>
    </source>
</evidence>
<feature type="compositionally biased region" description="Polar residues" evidence="7">
    <location>
        <begin position="698"/>
        <end position="711"/>
    </location>
</feature>
<gene>
    <name evidence="9" type="primary">LOC112285575</name>
</gene>
<dbReference type="InterPro" id="IPR044822">
    <property type="entry name" value="Myb_DNA-bind_4"/>
</dbReference>
<keyword evidence="5" id="KW-0539">Nucleus</keyword>
<evidence type="ECO:0000313" key="9">
    <source>
        <dbReference type="EnsemblPlants" id="Pp3c8_10910V3.2"/>
    </source>
</evidence>
<name>A0A7I4EAP5_PHYPA</name>
<dbReference type="PROSITE" id="PS50090">
    <property type="entry name" value="MYB_LIKE"/>
    <property type="match status" value="1"/>
</dbReference>
<dbReference type="InParanoid" id="A0A7I4EAP5"/>
<dbReference type="EMBL" id="ABEU02000008">
    <property type="status" value="NOT_ANNOTATED_CDS"/>
    <property type="molecule type" value="Genomic_DNA"/>
</dbReference>
<dbReference type="AlphaFoldDB" id="A0A7I4EAP5"/>
<evidence type="ECO:0000256" key="4">
    <source>
        <dbReference type="ARBA" id="ARBA00023163"/>
    </source>
</evidence>
<dbReference type="PANTHER" id="PTHR21654:SF84">
    <property type="entry name" value="SI:DKEY-66I24.7"/>
    <property type="match status" value="1"/>
</dbReference>
<evidence type="ECO:0000256" key="7">
    <source>
        <dbReference type="SAM" id="MobiDB-lite"/>
    </source>
</evidence>
<feature type="compositionally biased region" description="Polar residues" evidence="7">
    <location>
        <begin position="15"/>
        <end position="24"/>
    </location>
</feature>